<dbReference type="SUPFAM" id="SSF52467">
    <property type="entry name" value="DHS-like NAD/FAD-binding domain"/>
    <property type="match status" value="1"/>
</dbReference>
<evidence type="ECO:0000256" key="3">
    <source>
        <dbReference type="RuleBase" id="RU362132"/>
    </source>
</evidence>
<dbReference type="PANTHER" id="PTHR18968">
    <property type="entry name" value="THIAMINE PYROPHOSPHATE ENZYMES"/>
    <property type="match status" value="1"/>
</dbReference>
<dbReference type="Proteomes" id="UP000466863">
    <property type="component" value="Unassembled WGS sequence"/>
</dbReference>
<keyword evidence="8" id="KW-0456">Lyase</keyword>
<feature type="domain" description="Thiamine pyrophosphate enzyme TPP-binding" evidence="5">
    <location>
        <begin position="414"/>
        <end position="553"/>
    </location>
</feature>
<dbReference type="EMBL" id="WIVV01000049">
    <property type="protein sequence ID" value="MQU43296.1"/>
    <property type="molecule type" value="Genomic_DNA"/>
</dbReference>
<dbReference type="Pfam" id="PF00205">
    <property type="entry name" value="TPP_enzyme_M"/>
    <property type="match status" value="1"/>
</dbReference>
<evidence type="ECO:0000256" key="1">
    <source>
        <dbReference type="ARBA" id="ARBA00007812"/>
    </source>
</evidence>
<dbReference type="InterPro" id="IPR011766">
    <property type="entry name" value="TPP_enzyme_TPP-bd"/>
</dbReference>
<organism evidence="8 10">
    <name type="scientific">Pseudomonas helleri</name>
    <dbReference type="NCBI Taxonomy" id="1608996"/>
    <lineage>
        <taxon>Bacteria</taxon>
        <taxon>Pseudomonadati</taxon>
        <taxon>Pseudomonadota</taxon>
        <taxon>Gammaproteobacteria</taxon>
        <taxon>Pseudomonadales</taxon>
        <taxon>Pseudomonadaceae</taxon>
        <taxon>Pseudomonas</taxon>
    </lineage>
</organism>
<dbReference type="GO" id="GO:0019752">
    <property type="term" value="P:carboxylic acid metabolic process"/>
    <property type="evidence" value="ECO:0007669"/>
    <property type="project" value="UniProtKB-ARBA"/>
</dbReference>
<keyword evidence="2 3" id="KW-0786">Thiamine pyrophosphate</keyword>
<protein>
    <submittedName>
        <fullName evidence="8">Benzoylformate decarboxylase</fullName>
        <ecNumber evidence="8">4.1.1.7</ecNumber>
    </submittedName>
</protein>
<comment type="caution">
    <text evidence="8">The sequence shown here is derived from an EMBL/GenBank/DDBJ whole genome shotgun (WGS) entry which is preliminary data.</text>
</comment>
<dbReference type="EMBL" id="WIWF01000096">
    <property type="protein sequence ID" value="MQT76608.1"/>
    <property type="molecule type" value="Genomic_DNA"/>
</dbReference>
<evidence type="ECO:0000313" key="9">
    <source>
        <dbReference type="Proteomes" id="UP000447574"/>
    </source>
</evidence>
<sequence>MGLIFNRDSIDLINQLAAARVTQSLKTAARVPMKTVHSATYDILREQGLTTIFGNPGSNELPFLKGFPEDFSYILGLHEGAVVGMADGFALATGKPTFVNLHAAAGTGNGMGALTNAWYSHSPLVITAGQQVRSMIGVEAMLANVDAAQLPKPLVKWSHEPASAQDVPRTLSQAIHMASLAPRGPVYVSIPYDDWACEAPAGVEHLARRHVASAGVPSPAQLHDWAQRLSSARNPVLVLGPDVDGSGSNALAVQLAEKLRMPVWVAPSASRCPFPTRHPCFRGVLPAAIAGISRQLADHDVILVVGAPVFRYHQFAPGDYLPAGTQLLHITCDPGEAARAPMGDALVADIALTLEALVAEVAPGTRAMPQALPRPPAVVEEGGLLRPETVFDLIDQLAPKDTIYVKESTSTVGAFWQRVEMREPGSYFFPAAGGLGFGLPAAVGVQLATPERRVVGIIGDGSANYGITALWTAAQYGIPVVFIILKNGTYGALRWFADVLNVSDAPGLDVPGLDFCAIAQGYGVHAVRTDTAEQFAAAFTEALAGQRPVLIEVPTLTIEP</sequence>
<dbReference type="PANTHER" id="PTHR18968:SF133">
    <property type="entry name" value="BENZOYLFORMATE DECARBOXYLASE"/>
    <property type="match status" value="1"/>
</dbReference>
<dbReference type="InterPro" id="IPR000399">
    <property type="entry name" value="TPP-bd_CS"/>
</dbReference>
<dbReference type="AlphaFoldDB" id="A0A6A7Z599"/>
<dbReference type="EC" id="4.1.1.7" evidence="8"/>
<dbReference type="Proteomes" id="UP000447574">
    <property type="component" value="Unassembled WGS sequence"/>
</dbReference>
<dbReference type="Gene3D" id="3.40.50.970">
    <property type="match status" value="2"/>
</dbReference>
<proteinExistence type="inferred from homology"/>
<name>A0A6A7Z599_9PSED</name>
<evidence type="ECO:0000313" key="7">
    <source>
        <dbReference type="EMBL" id="MQT76608.1"/>
    </source>
</evidence>
<dbReference type="PROSITE" id="PS00187">
    <property type="entry name" value="TPP_ENZYMES"/>
    <property type="match status" value="1"/>
</dbReference>
<dbReference type="Pfam" id="PF02775">
    <property type="entry name" value="TPP_enzyme_C"/>
    <property type="match status" value="1"/>
</dbReference>
<dbReference type="GO" id="GO:0000287">
    <property type="term" value="F:magnesium ion binding"/>
    <property type="evidence" value="ECO:0007669"/>
    <property type="project" value="InterPro"/>
</dbReference>
<dbReference type="NCBIfam" id="NF005485">
    <property type="entry name" value="PRK07092.1"/>
    <property type="match status" value="1"/>
</dbReference>
<dbReference type="GO" id="GO:0050695">
    <property type="term" value="F:benzoylformate decarboxylase activity"/>
    <property type="evidence" value="ECO:0007669"/>
    <property type="project" value="UniProtKB-EC"/>
</dbReference>
<evidence type="ECO:0000259" key="4">
    <source>
        <dbReference type="Pfam" id="PF00205"/>
    </source>
</evidence>
<dbReference type="CDD" id="cd02002">
    <property type="entry name" value="TPP_BFDC"/>
    <property type="match status" value="1"/>
</dbReference>
<dbReference type="InterPro" id="IPR012000">
    <property type="entry name" value="Thiamin_PyroP_enz_cen_dom"/>
</dbReference>
<feature type="domain" description="Thiamine pyrophosphate enzyme central" evidence="4">
    <location>
        <begin position="224"/>
        <end position="357"/>
    </location>
</feature>
<comment type="similarity">
    <text evidence="1 3">Belongs to the TPP enzyme family.</text>
</comment>
<dbReference type="Gene3D" id="3.40.50.1220">
    <property type="entry name" value="TPP-binding domain"/>
    <property type="match status" value="1"/>
</dbReference>
<dbReference type="GO" id="GO:0003984">
    <property type="term" value="F:acetolactate synthase activity"/>
    <property type="evidence" value="ECO:0007669"/>
    <property type="project" value="TreeGrafter"/>
</dbReference>
<dbReference type="SUPFAM" id="SSF52518">
    <property type="entry name" value="Thiamin diphosphate-binding fold (THDP-binding)"/>
    <property type="match status" value="2"/>
</dbReference>
<evidence type="ECO:0000313" key="8">
    <source>
        <dbReference type="EMBL" id="MQU43296.1"/>
    </source>
</evidence>
<dbReference type="GO" id="GO:0050660">
    <property type="term" value="F:flavin adenine dinucleotide binding"/>
    <property type="evidence" value="ECO:0007669"/>
    <property type="project" value="TreeGrafter"/>
</dbReference>
<dbReference type="Pfam" id="PF02776">
    <property type="entry name" value="TPP_enzyme_N"/>
    <property type="match status" value="1"/>
</dbReference>
<reference evidence="9 10" key="1">
    <citation type="submission" date="2019-10" db="EMBL/GenBank/DDBJ databases">
        <title>Evaluation of single-gene subtyping targets for Pseudomonas.</title>
        <authorList>
            <person name="Reichler S.J."/>
            <person name="Orsi R.H."/>
            <person name="Wiedmann M."/>
            <person name="Martin N.H."/>
            <person name="Murphy S.I."/>
        </authorList>
    </citation>
    <scope>NUCLEOTIDE SEQUENCE [LARGE SCALE GENOMIC DNA]</scope>
    <source>
        <strain evidence="8 10">FSL R10-1876</strain>
        <strain evidence="7 9">FSL R10-2932</strain>
    </source>
</reference>
<dbReference type="CDD" id="cd07035">
    <property type="entry name" value="TPP_PYR_POX_like"/>
    <property type="match status" value="1"/>
</dbReference>
<dbReference type="InterPro" id="IPR012001">
    <property type="entry name" value="Thiamin_PyroP_enz_TPP-bd_dom"/>
</dbReference>
<evidence type="ECO:0000259" key="5">
    <source>
        <dbReference type="Pfam" id="PF02775"/>
    </source>
</evidence>
<feature type="domain" description="Thiamine pyrophosphate enzyme N-terminal TPP-binding" evidence="6">
    <location>
        <begin position="35"/>
        <end position="147"/>
    </location>
</feature>
<dbReference type="GO" id="GO:0030976">
    <property type="term" value="F:thiamine pyrophosphate binding"/>
    <property type="evidence" value="ECO:0007669"/>
    <property type="project" value="InterPro"/>
</dbReference>
<evidence type="ECO:0000313" key="10">
    <source>
        <dbReference type="Proteomes" id="UP000466863"/>
    </source>
</evidence>
<evidence type="ECO:0000256" key="2">
    <source>
        <dbReference type="ARBA" id="ARBA00023052"/>
    </source>
</evidence>
<evidence type="ECO:0000259" key="6">
    <source>
        <dbReference type="Pfam" id="PF02776"/>
    </source>
</evidence>
<dbReference type="InterPro" id="IPR029061">
    <property type="entry name" value="THDP-binding"/>
</dbReference>
<accession>A0A6A7Z599</accession>
<gene>
    <name evidence="8" type="ORF">GHO28_12380</name>
    <name evidence="7" type="ORF">GHO37_20205</name>
</gene>
<dbReference type="InterPro" id="IPR029035">
    <property type="entry name" value="DHS-like_NAD/FAD-binding_dom"/>
</dbReference>
<dbReference type="InterPro" id="IPR045229">
    <property type="entry name" value="TPP_enz"/>
</dbReference>